<protein>
    <submittedName>
        <fullName evidence="1">Uncharacterized protein</fullName>
    </submittedName>
</protein>
<organism evidence="1 2">
    <name type="scientific">Rhynchosporium agropyri</name>
    <dbReference type="NCBI Taxonomy" id="914238"/>
    <lineage>
        <taxon>Eukaryota</taxon>
        <taxon>Fungi</taxon>
        <taxon>Dikarya</taxon>
        <taxon>Ascomycota</taxon>
        <taxon>Pezizomycotina</taxon>
        <taxon>Leotiomycetes</taxon>
        <taxon>Helotiales</taxon>
        <taxon>Ploettnerulaceae</taxon>
        <taxon>Rhynchosporium</taxon>
    </lineage>
</organism>
<proteinExistence type="predicted"/>
<keyword evidence="2" id="KW-1185">Reference proteome</keyword>
<dbReference type="AlphaFoldDB" id="A0A1E1KKD4"/>
<reference evidence="2" key="1">
    <citation type="submission" date="2016-03" db="EMBL/GenBank/DDBJ databases">
        <authorList>
            <person name="Guldener U."/>
        </authorList>
    </citation>
    <scope>NUCLEOTIDE SEQUENCE [LARGE SCALE GENOMIC DNA]</scope>
    <source>
        <strain evidence="2">04CH-RAC-A.6.1</strain>
    </source>
</reference>
<dbReference type="Proteomes" id="UP000178912">
    <property type="component" value="Unassembled WGS sequence"/>
</dbReference>
<dbReference type="EMBL" id="FJUX01000037">
    <property type="protein sequence ID" value="CZS98495.1"/>
    <property type="molecule type" value="Genomic_DNA"/>
</dbReference>
<name>A0A1E1KKD4_9HELO</name>
<evidence type="ECO:0000313" key="1">
    <source>
        <dbReference type="EMBL" id="CZS98495.1"/>
    </source>
</evidence>
<sequence length="157" mass="17579">MALLSRLRYNVSRYPHLACQQARQARTGQNRTEQTPTPARCSLLLKPPMMTKSTINQSELPLLWPEVPQMLGRLLDCPNDQSYVLSTPLMRELYVGIPGNLASMARTPNGKSYEKICSHCSAFPGRSTCKATKSNWTLICPYFARHMSVSVHAILGL</sequence>
<accession>A0A1E1KKD4</accession>
<evidence type="ECO:0000313" key="2">
    <source>
        <dbReference type="Proteomes" id="UP000178912"/>
    </source>
</evidence>
<gene>
    <name evidence="1" type="ORF">RAG0_07207</name>
</gene>